<feature type="domain" description="Smr" evidence="2">
    <location>
        <begin position="440"/>
        <end position="523"/>
    </location>
</feature>
<evidence type="ECO:0000313" key="4">
    <source>
        <dbReference type="Proteomes" id="UP001175261"/>
    </source>
</evidence>
<dbReference type="SMART" id="SM00463">
    <property type="entry name" value="SMR"/>
    <property type="match status" value="1"/>
</dbReference>
<comment type="caution">
    <text evidence="3">The sequence shown here is derived from an EMBL/GenBank/DDBJ whole genome shotgun (WGS) entry which is preliminary data.</text>
</comment>
<dbReference type="CDD" id="cd14279">
    <property type="entry name" value="CUE"/>
    <property type="match status" value="1"/>
</dbReference>
<feature type="compositionally biased region" description="Basic residues" evidence="1">
    <location>
        <begin position="189"/>
        <end position="199"/>
    </location>
</feature>
<dbReference type="AlphaFoldDB" id="A0AA39GD27"/>
<dbReference type="EMBL" id="JAPDFR010000007">
    <property type="protein sequence ID" value="KAK0384719.1"/>
    <property type="molecule type" value="Genomic_DNA"/>
</dbReference>
<dbReference type="GO" id="GO:0005634">
    <property type="term" value="C:nucleus"/>
    <property type="evidence" value="ECO:0007669"/>
    <property type="project" value="TreeGrafter"/>
</dbReference>
<accession>A0AA39GD27</accession>
<evidence type="ECO:0000313" key="3">
    <source>
        <dbReference type="EMBL" id="KAK0384719.1"/>
    </source>
</evidence>
<feature type="compositionally biased region" description="Low complexity" evidence="1">
    <location>
        <begin position="200"/>
        <end position="217"/>
    </location>
</feature>
<dbReference type="Proteomes" id="UP001175261">
    <property type="component" value="Unassembled WGS sequence"/>
</dbReference>
<gene>
    <name evidence="3" type="ORF">NLU13_7197</name>
</gene>
<sequence length="523" mass="56774">MAKEEDRDSDPVARLAESFRSLLDEALVTAIASDYDLKDPTQYEAATSVLQGLADDAAAEDATGFNPSGTLEFPEDGNASDTSISNPRSNAHNADSSSAGGSASTDAGFTMPRLTSFNGKSEEDKALQLRSMFSELKPYDVEFALKKANGDFQTALDDLLNVQYLASTGQRAKGVDGFFEQDGAANTGKGKKRKNKKKAAMSPELSDGGSSSSAPSLNKQKEEIAFLADRMDLPISEVSDIYRREWCSIGATAVVILDGYREQGIETQDDEGKARAVELAERYPGVPSHFMPTIVQLTVSIPEFSDDLASMLDKHFNKPGNLQKLDFSYKLKPLNIDEIGGSSTQSPTKTSKSHKLDSISTTGPLDYSEAIHASQKYNQARRDATESAAQLHRRGASSPLYRQAAGYYAERAREQARFASQATSAAADLLVNQQSTSRNIDLHGVRVQDGVRIARQRAQAWWDGLGEMRIRKARENSLTIVTGIGRHSVGGVSQLRQAVAAALVQDGWKVQVETGRFVITGRR</sequence>
<dbReference type="SUPFAM" id="SSF160443">
    <property type="entry name" value="SMR domain-like"/>
    <property type="match status" value="1"/>
</dbReference>
<dbReference type="PANTHER" id="PTHR46535">
    <property type="entry name" value="NEDD4-BINDING PROTEIN 2"/>
    <property type="match status" value="1"/>
</dbReference>
<dbReference type="GO" id="GO:0004519">
    <property type="term" value="F:endonuclease activity"/>
    <property type="evidence" value="ECO:0007669"/>
    <property type="project" value="TreeGrafter"/>
</dbReference>
<feature type="region of interest" description="Disordered" evidence="1">
    <location>
        <begin position="180"/>
        <end position="217"/>
    </location>
</feature>
<name>A0AA39GD27_SARSR</name>
<organism evidence="3 4">
    <name type="scientific">Sarocladium strictum</name>
    <name type="common">Black bundle disease fungus</name>
    <name type="synonym">Acremonium strictum</name>
    <dbReference type="NCBI Taxonomy" id="5046"/>
    <lineage>
        <taxon>Eukaryota</taxon>
        <taxon>Fungi</taxon>
        <taxon>Dikarya</taxon>
        <taxon>Ascomycota</taxon>
        <taxon>Pezizomycotina</taxon>
        <taxon>Sordariomycetes</taxon>
        <taxon>Hypocreomycetidae</taxon>
        <taxon>Hypocreales</taxon>
        <taxon>Sarocladiaceae</taxon>
        <taxon>Sarocladium</taxon>
    </lineage>
</organism>
<feature type="compositionally biased region" description="Polar residues" evidence="1">
    <location>
        <begin position="79"/>
        <end position="88"/>
    </location>
</feature>
<feature type="compositionally biased region" description="Low complexity" evidence="1">
    <location>
        <begin position="89"/>
        <end position="108"/>
    </location>
</feature>
<dbReference type="Gene3D" id="3.30.1370.110">
    <property type="match status" value="1"/>
</dbReference>
<proteinExistence type="predicted"/>
<feature type="region of interest" description="Disordered" evidence="1">
    <location>
        <begin position="60"/>
        <end position="117"/>
    </location>
</feature>
<keyword evidence="4" id="KW-1185">Reference proteome</keyword>
<dbReference type="InterPro" id="IPR036063">
    <property type="entry name" value="Smr_dom_sf"/>
</dbReference>
<dbReference type="InterPro" id="IPR002625">
    <property type="entry name" value="Smr_dom"/>
</dbReference>
<evidence type="ECO:0000256" key="1">
    <source>
        <dbReference type="SAM" id="MobiDB-lite"/>
    </source>
</evidence>
<evidence type="ECO:0000259" key="2">
    <source>
        <dbReference type="PROSITE" id="PS50828"/>
    </source>
</evidence>
<dbReference type="PROSITE" id="PS50828">
    <property type="entry name" value="SMR"/>
    <property type="match status" value="1"/>
</dbReference>
<dbReference type="PANTHER" id="PTHR46535:SF1">
    <property type="entry name" value="NEDD4-BINDING PROTEIN 2"/>
    <property type="match status" value="1"/>
</dbReference>
<feature type="region of interest" description="Disordered" evidence="1">
    <location>
        <begin position="338"/>
        <end position="364"/>
    </location>
</feature>
<protein>
    <recommendedName>
        <fullName evidence="2">Smr domain-containing protein</fullName>
    </recommendedName>
</protein>
<dbReference type="InterPro" id="IPR052772">
    <property type="entry name" value="Endo/PolyKinase_Domain-Protein"/>
</dbReference>
<reference evidence="3" key="1">
    <citation type="submission" date="2022-10" db="EMBL/GenBank/DDBJ databases">
        <title>Determination and structural analysis of whole genome sequence of Sarocladium strictum F4-1.</title>
        <authorList>
            <person name="Hu L."/>
            <person name="Jiang Y."/>
        </authorList>
    </citation>
    <scope>NUCLEOTIDE SEQUENCE</scope>
    <source>
        <strain evidence="3">F4-1</strain>
    </source>
</reference>